<protein>
    <submittedName>
        <fullName evidence="1">Tetratricopeptide repeat domain 34</fullName>
    </submittedName>
</protein>
<dbReference type="OMA" id="HWDGMAV"/>
<dbReference type="Proteomes" id="UP000472273">
    <property type="component" value="Unplaced"/>
</dbReference>
<dbReference type="SUPFAM" id="SSF48452">
    <property type="entry name" value="TPR-like"/>
    <property type="match status" value="4"/>
</dbReference>
<dbReference type="Ensembl" id="ENSPTXT00000021378.1">
    <property type="protein sequence ID" value="ENSPTXP00000020743.1"/>
    <property type="gene ID" value="ENSPTXG00000014344.1"/>
</dbReference>
<reference evidence="1" key="1">
    <citation type="submission" date="2025-08" db="UniProtKB">
        <authorList>
            <consortium name="Ensembl"/>
        </authorList>
    </citation>
    <scope>IDENTIFICATION</scope>
</reference>
<dbReference type="AlphaFoldDB" id="A0A670ZEU8"/>
<organism evidence="1 2">
    <name type="scientific">Pseudonaja textilis</name>
    <name type="common">Eastern brown snake</name>
    <dbReference type="NCBI Taxonomy" id="8673"/>
    <lineage>
        <taxon>Eukaryota</taxon>
        <taxon>Metazoa</taxon>
        <taxon>Chordata</taxon>
        <taxon>Craniata</taxon>
        <taxon>Vertebrata</taxon>
        <taxon>Euteleostomi</taxon>
        <taxon>Lepidosauria</taxon>
        <taxon>Squamata</taxon>
        <taxon>Bifurcata</taxon>
        <taxon>Unidentata</taxon>
        <taxon>Episquamata</taxon>
        <taxon>Toxicofera</taxon>
        <taxon>Serpentes</taxon>
        <taxon>Colubroidea</taxon>
        <taxon>Elapidae</taxon>
        <taxon>Hydrophiinae</taxon>
        <taxon>Pseudonaja</taxon>
    </lineage>
</organism>
<dbReference type="GeneTree" id="ENSGT00390000003047"/>
<dbReference type="InterPro" id="IPR042161">
    <property type="entry name" value="TTC34"/>
</dbReference>
<accession>A0A670ZEU8</accession>
<keyword evidence="2" id="KW-1185">Reference proteome</keyword>
<dbReference type="InterPro" id="IPR019734">
    <property type="entry name" value="TPR_rpt"/>
</dbReference>
<gene>
    <name evidence="1" type="primary">TTC34</name>
</gene>
<name>A0A670ZEU8_PSETE</name>
<dbReference type="PANTHER" id="PTHR44874:SF1">
    <property type="entry name" value="TETRATRICOPEPTIDE REPEAT PROTEIN 34"/>
    <property type="match status" value="1"/>
</dbReference>
<reference evidence="1" key="2">
    <citation type="submission" date="2025-09" db="UniProtKB">
        <authorList>
            <consortium name="Ensembl"/>
        </authorList>
    </citation>
    <scope>IDENTIFICATION</scope>
</reference>
<dbReference type="SMART" id="SM00028">
    <property type="entry name" value="TPR"/>
    <property type="match status" value="7"/>
</dbReference>
<dbReference type="PANTHER" id="PTHR44874">
    <property type="entry name" value="TETRATRICOPEPTIDE REPEAT PROTEIN 34"/>
    <property type="match status" value="1"/>
</dbReference>
<dbReference type="InterPro" id="IPR011990">
    <property type="entry name" value="TPR-like_helical_dom_sf"/>
</dbReference>
<evidence type="ECO:0000313" key="2">
    <source>
        <dbReference type="Proteomes" id="UP000472273"/>
    </source>
</evidence>
<dbReference type="Gene3D" id="1.25.40.10">
    <property type="entry name" value="Tetratricopeptide repeat domain"/>
    <property type="match status" value="3"/>
</dbReference>
<evidence type="ECO:0000313" key="1">
    <source>
        <dbReference type="Ensembl" id="ENSPTXP00000020743.1"/>
    </source>
</evidence>
<sequence length="1058" mass="117463">LWRSQEEARDFCQEGDRELANGNLPLATTYYVAGFLLCAPTAVNKMAALEKEARANMVAILESWCQGESSIPKLGNHPVNPALLNVATAAAFLLAFDPHNVTALLFEMDALLKAGQPLRVASQCDSLLEAHPCTELVLTRALALVLSQTHFREGVAEYLRAFAGSRNETVGFVSRRQRRYLEKIIQACLDGLSLPDNGPKETLSRKDLCYDFLAAIAPEDLRVCPLLVRHLFERRMYEECVSLSSRALEAFSSSGSSGGQETSSLLMHRAAAFLAIGRHVPEMLKDLVGAFEAYPKLAKTSFEALFSPREAERVEEHARTVLEADFAAYKDAIRVRNEVRSNGGQVLIPPVLRTLHFLVQIAPESLRELNVHLADCYLLEGNISASLEVCDRLLASAETTYRNTLLAQRGFCHLHANRRPEALQDFQAVLEDLVPHPSSCVKALCGRGLIRAWAGHPYLTALDYLTACRLRFEETGFVIKAYIPWNQRGFLLVTLQEQVQKMLERKETVRCKSEDRLEKSGWLDDLQKDRDSLGIHPLASLLLELGVSRLLCADALYQLGRLEESHQILRLGLSKDPERSPVLVRLALLQLKKGHFFKDSKLSCLQGFVKVLKEDDRALLKSHCHTRAVAVLKNKPAGTYLKEAIAYLSLAITAAKFVLMFFLFRLGENAVDSLLVRAHCYGLLGQKKTALFDFKAVLKEDPKNTRALCGKAFVHLALDQKKESTQDLISALRGDRASAVAEIGSLKPGAQVQVRSWLLEHCRGALTDLGGGQDPLAVAEALEELSKVGEALVEMDNQDSEAHMLCVDLQIAKGRRDQEILPVELRTFGQSEPSDAINSRLGILQAVLGNLNGVHILATLAGKECKDLEHLMGFLDGNQQLNLAQVAAREAKALMNDQCPLGAMKYLTLAILASHNNPQYLRQRVACWTQLEDYQSALTDIRKVVQNHGTNSLKAQVGDFCSWAYLLLSTSDEEQSVKQFIHALQLEKSLALKHTSAGHRREEVSKAFLRTARNYLAAGCYEEAWTTVKFGLLVDQANPELQKLNARIKRRGTGCKIQ</sequence>
<proteinExistence type="predicted"/>